<dbReference type="OrthoDB" id="9992527at2759"/>
<accession>A0A0A1SN22</accession>
<feature type="domain" description="Enoyl reductase (ER)" evidence="3">
    <location>
        <begin position="15"/>
        <end position="342"/>
    </location>
</feature>
<evidence type="ECO:0000313" key="4">
    <source>
        <dbReference type="EMBL" id="CEJ81758.1"/>
    </source>
</evidence>
<evidence type="ECO:0000256" key="1">
    <source>
        <dbReference type="ARBA" id="ARBA00008072"/>
    </source>
</evidence>
<dbReference type="STRING" id="1531966.A0A0A1SN22"/>
<reference evidence="4 5" key="1">
    <citation type="journal article" date="2015" name="Genome Announc.">
        <title>Draft Genome Sequence and Gene Annotation of the Entomopathogenic Fungus Verticillium hemipterigenum.</title>
        <authorList>
            <person name="Horn F."/>
            <person name="Habel A."/>
            <person name="Scharf D.H."/>
            <person name="Dworschak J."/>
            <person name="Brakhage A.A."/>
            <person name="Guthke R."/>
            <person name="Hertweck C."/>
            <person name="Linde J."/>
        </authorList>
    </citation>
    <scope>NUCLEOTIDE SEQUENCE [LARGE SCALE GENOMIC DNA]</scope>
</reference>
<sequence>MSANTNTAVVLTEVGKPLSLDTSRAIPEPAGGQIQVKVSVVGINPHDGKSRDFGIFVTGKLPAVLGADVVGTVTKVGAGVSNFSIGDRVVYQPSFFIPTWTQHGLQEYAVADAWAAAKIPSSITDDQAATLPTNVIAPLVSLFSLLKIPAPWSPAAKDFDYANTSLLIVGGGSSSGKFGVQLAKIAGIGRIVVVGGKEDELKKFGATHVLDRHADYDTLLANIRSIVGDDLVYAYDSVSNLNGQLLPLNALSKTKKGGLARLLPLGPVDNSKVIGKEAGYDVHDVFGSSHAHQEVAKGLWANLTQYLENGQIIPLGYVVKQGLKAEHVNEIMDAYRDGKPATKTHIHI</sequence>
<dbReference type="AlphaFoldDB" id="A0A0A1SN22"/>
<dbReference type="InterPro" id="IPR020843">
    <property type="entry name" value="ER"/>
</dbReference>
<evidence type="ECO:0000256" key="2">
    <source>
        <dbReference type="ARBA" id="ARBA00023002"/>
    </source>
</evidence>
<proteinExistence type="inferred from homology"/>
<evidence type="ECO:0000313" key="5">
    <source>
        <dbReference type="Proteomes" id="UP000039046"/>
    </source>
</evidence>
<dbReference type="SMART" id="SM00829">
    <property type="entry name" value="PKS_ER"/>
    <property type="match status" value="1"/>
</dbReference>
<name>A0A0A1SN22_9HYPO</name>
<keyword evidence="2" id="KW-0560">Oxidoreductase</keyword>
<dbReference type="PANTHER" id="PTHR45348:SF2">
    <property type="entry name" value="ZINC-TYPE ALCOHOL DEHYDROGENASE-LIKE PROTEIN C2E1P3.01"/>
    <property type="match status" value="1"/>
</dbReference>
<dbReference type="PANTHER" id="PTHR45348">
    <property type="entry name" value="HYPOTHETICAL OXIDOREDUCTASE (EUROFUNG)"/>
    <property type="match status" value="1"/>
</dbReference>
<comment type="similarity">
    <text evidence="1">Belongs to the zinc-containing alcohol dehydrogenase family.</text>
</comment>
<dbReference type="SUPFAM" id="SSF51735">
    <property type="entry name" value="NAD(P)-binding Rossmann-fold domains"/>
    <property type="match status" value="1"/>
</dbReference>
<dbReference type="Proteomes" id="UP000039046">
    <property type="component" value="Unassembled WGS sequence"/>
</dbReference>
<protein>
    <recommendedName>
        <fullName evidence="3">Enoyl reductase (ER) domain-containing protein</fullName>
    </recommendedName>
</protein>
<keyword evidence="5" id="KW-1185">Reference proteome</keyword>
<dbReference type="CDD" id="cd08249">
    <property type="entry name" value="enoyl_reductase_like"/>
    <property type="match status" value="1"/>
</dbReference>
<dbReference type="HOGENOM" id="CLU_026673_16_5_1"/>
<dbReference type="InterPro" id="IPR047122">
    <property type="entry name" value="Trans-enoyl_RdTase-like"/>
</dbReference>
<dbReference type="GO" id="GO:0016651">
    <property type="term" value="F:oxidoreductase activity, acting on NAD(P)H"/>
    <property type="evidence" value="ECO:0007669"/>
    <property type="project" value="InterPro"/>
</dbReference>
<dbReference type="Pfam" id="PF08240">
    <property type="entry name" value="ADH_N"/>
    <property type="match status" value="1"/>
</dbReference>
<dbReference type="InterPro" id="IPR036291">
    <property type="entry name" value="NAD(P)-bd_dom_sf"/>
</dbReference>
<dbReference type="Gene3D" id="3.90.180.10">
    <property type="entry name" value="Medium-chain alcohol dehydrogenases, catalytic domain"/>
    <property type="match status" value="1"/>
</dbReference>
<dbReference type="Gene3D" id="3.40.50.720">
    <property type="entry name" value="NAD(P)-binding Rossmann-like Domain"/>
    <property type="match status" value="1"/>
</dbReference>
<dbReference type="EMBL" id="CDHN01000001">
    <property type="protein sequence ID" value="CEJ81758.1"/>
    <property type="molecule type" value="Genomic_DNA"/>
</dbReference>
<dbReference type="InterPro" id="IPR013154">
    <property type="entry name" value="ADH-like_N"/>
</dbReference>
<gene>
    <name evidence="4" type="ORF">VHEMI01871</name>
</gene>
<dbReference type="SUPFAM" id="SSF50129">
    <property type="entry name" value="GroES-like"/>
    <property type="match status" value="1"/>
</dbReference>
<evidence type="ECO:0000259" key="3">
    <source>
        <dbReference type="SMART" id="SM00829"/>
    </source>
</evidence>
<dbReference type="InterPro" id="IPR011032">
    <property type="entry name" value="GroES-like_sf"/>
</dbReference>
<organism evidence="4 5">
    <name type="scientific">[Torrubiella] hemipterigena</name>
    <dbReference type="NCBI Taxonomy" id="1531966"/>
    <lineage>
        <taxon>Eukaryota</taxon>
        <taxon>Fungi</taxon>
        <taxon>Dikarya</taxon>
        <taxon>Ascomycota</taxon>
        <taxon>Pezizomycotina</taxon>
        <taxon>Sordariomycetes</taxon>
        <taxon>Hypocreomycetidae</taxon>
        <taxon>Hypocreales</taxon>
        <taxon>Clavicipitaceae</taxon>
        <taxon>Clavicipitaceae incertae sedis</taxon>
        <taxon>'Torrubiella' clade</taxon>
    </lineage>
</organism>